<keyword evidence="3" id="KW-1185">Reference proteome</keyword>
<feature type="chain" id="PRO_5035177201" description="Secreted protein" evidence="1">
    <location>
        <begin position="22"/>
        <end position="127"/>
    </location>
</feature>
<evidence type="ECO:0008006" key="4">
    <source>
        <dbReference type="Google" id="ProtNLM"/>
    </source>
</evidence>
<evidence type="ECO:0000256" key="1">
    <source>
        <dbReference type="SAM" id="SignalP"/>
    </source>
</evidence>
<reference evidence="2" key="1">
    <citation type="submission" date="2020-03" db="EMBL/GenBank/DDBJ databases">
        <title>Castanea mollissima Vanexum genome sequencing.</title>
        <authorList>
            <person name="Staton M."/>
        </authorList>
    </citation>
    <scope>NUCLEOTIDE SEQUENCE</scope>
    <source>
        <tissue evidence="2">Leaf</tissue>
    </source>
</reference>
<organism evidence="2 3">
    <name type="scientific">Castanea mollissima</name>
    <name type="common">Chinese chestnut</name>
    <dbReference type="NCBI Taxonomy" id="60419"/>
    <lineage>
        <taxon>Eukaryota</taxon>
        <taxon>Viridiplantae</taxon>
        <taxon>Streptophyta</taxon>
        <taxon>Embryophyta</taxon>
        <taxon>Tracheophyta</taxon>
        <taxon>Spermatophyta</taxon>
        <taxon>Magnoliopsida</taxon>
        <taxon>eudicotyledons</taxon>
        <taxon>Gunneridae</taxon>
        <taxon>Pentapetalae</taxon>
        <taxon>rosids</taxon>
        <taxon>fabids</taxon>
        <taxon>Fagales</taxon>
        <taxon>Fagaceae</taxon>
        <taxon>Castanea</taxon>
    </lineage>
</organism>
<dbReference type="Proteomes" id="UP000737018">
    <property type="component" value="Unassembled WGS sequence"/>
</dbReference>
<accession>A0A8J4RHL6</accession>
<dbReference type="AlphaFoldDB" id="A0A8J4RHL6"/>
<evidence type="ECO:0000313" key="3">
    <source>
        <dbReference type="Proteomes" id="UP000737018"/>
    </source>
</evidence>
<name>A0A8J4RHL6_9ROSI</name>
<keyword evidence="1" id="KW-0732">Signal</keyword>
<dbReference type="EMBL" id="JRKL02000776">
    <property type="protein sequence ID" value="KAF3968394.1"/>
    <property type="molecule type" value="Genomic_DNA"/>
</dbReference>
<proteinExistence type="predicted"/>
<gene>
    <name evidence="2" type="ORF">CMV_007713</name>
</gene>
<evidence type="ECO:0000313" key="2">
    <source>
        <dbReference type="EMBL" id="KAF3968394.1"/>
    </source>
</evidence>
<protein>
    <recommendedName>
        <fullName evidence="4">Secreted protein</fullName>
    </recommendedName>
</protein>
<sequence>MLSCYHSLILLFAETVSLDKGIPTDTVAPAEDDVPLAETIQIIDTLPTEREAAVEVVPMEGEVPAAAAATVLLHPLRKKLLLWLFLWKKRFLLLLLCLQRKKFLLSLAILRNSKSRILPRILLLNSD</sequence>
<comment type="caution">
    <text evidence="2">The sequence shown here is derived from an EMBL/GenBank/DDBJ whole genome shotgun (WGS) entry which is preliminary data.</text>
</comment>
<feature type="signal peptide" evidence="1">
    <location>
        <begin position="1"/>
        <end position="21"/>
    </location>
</feature>